<reference evidence="1" key="1">
    <citation type="submission" date="2016-05" db="EMBL/GenBank/DDBJ databases">
        <authorList>
            <person name="Lavstsen T."/>
            <person name="Jespersen J.S."/>
        </authorList>
    </citation>
    <scope>NUCLEOTIDE SEQUENCE</scope>
    <source>
        <tissue evidence="1">Brain</tissue>
    </source>
</reference>
<reference evidence="1" key="2">
    <citation type="submission" date="2016-06" db="EMBL/GenBank/DDBJ databases">
        <title>The genome of a short-lived fish provides insights into sex chromosome evolution and the genetic control of aging.</title>
        <authorList>
            <person name="Reichwald K."/>
            <person name="Felder M."/>
            <person name="Petzold A."/>
            <person name="Koch P."/>
            <person name="Groth M."/>
            <person name="Platzer M."/>
        </authorList>
    </citation>
    <scope>NUCLEOTIDE SEQUENCE</scope>
    <source>
        <tissue evidence="1">Brain</tissue>
    </source>
</reference>
<feature type="non-terminal residue" evidence="1">
    <location>
        <position position="1"/>
    </location>
</feature>
<evidence type="ECO:0000313" key="1">
    <source>
        <dbReference type="EMBL" id="SBQ71330.1"/>
    </source>
</evidence>
<protein>
    <submittedName>
        <fullName evidence="1">Clathrin heavy chain linker domain containing 1</fullName>
    </submittedName>
</protein>
<proteinExistence type="predicted"/>
<accession>A0A1A8GHS3</accession>
<feature type="non-terminal residue" evidence="1">
    <location>
        <position position="58"/>
    </location>
</feature>
<name>A0A1A8GHS3_9TELE</name>
<dbReference type="EMBL" id="HAEC01003253">
    <property type="protein sequence ID" value="SBQ71330.1"/>
    <property type="molecule type" value="Transcribed_RNA"/>
</dbReference>
<sequence>KYPTIYFKSISNCVLHTIGIKIFPEFEQQEFVILLILNFSLHFDKLACAGVGSAISRG</sequence>
<gene>
    <name evidence="1" type="primary">CLHC1</name>
</gene>
<dbReference type="AlphaFoldDB" id="A0A1A8GHS3"/>
<organism evidence="1">
    <name type="scientific">Nothobranchius korthausae</name>
    <dbReference type="NCBI Taxonomy" id="1143690"/>
    <lineage>
        <taxon>Eukaryota</taxon>
        <taxon>Metazoa</taxon>
        <taxon>Chordata</taxon>
        <taxon>Craniata</taxon>
        <taxon>Vertebrata</taxon>
        <taxon>Euteleostomi</taxon>
        <taxon>Actinopterygii</taxon>
        <taxon>Neopterygii</taxon>
        <taxon>Teleostei</taxon>
        <taxon>Neoteleostei</taxon>
        <taxon>Acanthomorphata</taxon>
        <taxon>Ovalentaria</taxon>
        <taxon>Atherinomorphae</taxon>
        <taxon>Cyprinodontiformes</taxon>
        <taxon>Nothobranchiidae</taxon>
        <taxon>Nothobranchius</taxon>
    </lineage>
</organism>